<dbReference type="AlphaFoldDB" id="A0AAE4ZBJ8"/>
<dbReference type="CDD" id="cd23081">
    <property type="entry name" value="cpPDZ_EcRseP-like"/>
    <property type="match status" value="1"/>
</dbReference>
<dbReference type="NCBIfam" id="TIGR00054">
    <property type="entry name" value="RIP metalloprotease RseP"/>
    <property type="match status" value="1"/>
</dbReference>
<dbReference type="EC" id="3.4.24.-" evidence="11"/>
<dbReference type="PROSITE" id="PS50106">
    <property type="entry name" value="PDZ"/>
    <property type="match status" value="1"/>
</dbReference>
<dbReference type="InterPro" id="IPR041489">
    <property type="entry name" value="PDZ_6"/>
</dbReference>
<dbReference type="Pfam" id="PF17820">
    <property type="entry name" value="PDZ_6"/>
    <property type="match status" value="1"/>
</dbReference>
<comment type="caution">
    <text evidence="13">The sequence shown here is derived from an EMBL/GenBank/DDBJ whole genome shotgun (WGS) entry which is preliminary data.</text>
</comment>
<evidence type="ECO:0000256" key="2">
    <source>
        <dbReference type="ARBA" id="ARBA00004141"/>
    </source>
</evidence>
<dbReference type="InterPro" id="IPR008915">
    <property type="entry name" value="Peptidase_M50"/>
</dbReference>
<evidence type="ECO:0000256" key="1">
    <source>
        <dbReference type="ARBA" id="ARBA00001947"/>
    </source>
</evidence>
<dbReference type="InterPro" id="IPR001478">
    <property type="entry name" value="PDZ"/>
</dbReference>
<dbReference type="InterPro" id="IPR004387">
    <property type="entry name" value="Pept_M50_Zn"/>
</dbReference>
<dbReference type="SUPFAM" id="SSF50156">
    <property type="entry name" value="PDZ domain-like"/>
    <property type="match status" value="1"/>
</dbReference>
<dbReference type="GO" id="GO:0016020">
    <property type="term" value="C:membrane"/>
    <property type="evidence" value="ECO:0007669"/>
    <property type="project" value="UniProtKB-SubCell"/>
</dbReference>
<evidence type="ECO:0000256" key="5">
    <source>
        <dbReference type="ARBA" id="ARBA00022692"/>
    </source>
</evidence>
<keyword evidence="9 11" id="KW-0482">Metalloprotease</keyword>
<proteinExistence type="inferred from homology"/>
<dbReference type="CDD" id="cd06163">
    <property type="entry name" value="S2P-M50_PDZ_RseP-like"/>
    <property type="match status" value="1"/>
</dbReference>
<feature type="transmembrane region" description="Helical" evidence="11">
    <location>
        <begin position="288"/>
        <end position="308"/>
    </location>
</feature>
<keyword evidence="8 11" id="KW-1133">Transmembrane helix</keyword>
<dbReference type="EMBL" id="JAACAK010000114">
    <property type="protein sequence ID" value="NIR76237.1"/>
    <property type="molecule type" value="Genomic_DNA"/>
</dbReference>
<dbReference type="Proteomes" id="UP000702544">
    <property type="component" value="Unassembled WGS sequence"/>
</dbReference>
<comment type="cofactor">
    <cofactor evidence="1 11">
        <name>Zn(2+)</name>
        <dbReference type="ChEBI" id="CHEBI:29105"/>
    </cofactor>
</comment>
<dbReference type="GO" id="GO:0046872">
    <property type="term" value="F:metal ion binding"/>
    <property type="evidence" value="ECO:0007669"/>
    <property type="project" value="UniProtKB-KW"/>
</dbReference>
<organism evidence="13 14">
    <name type="scientific">Candidatus Kutchimonas denitrificans</name>
    <dbReference type="NCBI Taxonomy" id="3056748"/>
    <lineage>
        <taxon>Bacteria</taxon>
        <taxon>Pseudomonadati</taxon>
        <taxon>Gemmatimonadota</taxon>
        <taxon>Gemmatimonadia</taxon>
        <taxon>Candidatus Palauibacterales</taxon>
        <taxon>Candidatus Palauibacteraceae</taxon>
        <taxon>Candidatus Kutchimonas</taxon>
    </lineage>
</organism>
<dbReference type="InterPro" id="IPR036034">
    <property type="entry name" value="PDZ_sf"/>
</dbReference>
<dbReference type="GO" id="GO:0004222">
    <property type="term" value="F:metalloendopeptidase activity"/>
    <property type="evidence" value="ECO:0007669"/>
    <property type="project" value="InterPro"/>
</dbReference>
<evidence type="ECO:0000256" key="8">
    <source>
        <dbReference type="ARBA" id="ARBA00022989"/>
    </source>
</evidence>
<evidence type="ECO:0000256" key="3">
    <source>
        <dbReference type="ARBA" id="ARBA00007931"/>
    </source>
</evidence>
<evidence type="ECO:0000313" key="14">
    <source>
        <dbReference type="Proteomes" id="UP000702544"/>
    </source>
</evidence>
<name>A0AAE4ZBJ8_9BACT</name>
<evidence type="ECO:0000256" key="10">
    <source>
        <dbReference type="ARBA" id="ARBA00023136"/>
    </source>
</evidence>
<evidence type="ECO:0000256" key="9">
    <source>
        <dbReference type="ARBA" id="ARBA00023049"/>
    </source>
</evidence>
<evidence type="ECO:0000313" key="13">
    <source>
        <dbReference type="EMBL" id="NIR76237.1"/>
    </source>
</evidence>
<feature type="transmembrane region" description="Helical" evidence="11">
    <location>
        <begin position="103"/>
        <end position="127"/>
    </location>
</feature>
<feature type="transmembrane region" description="Helical" evidence="11">
    <location>
        <begin position="342"/>
        <end position="363"/>
    </location>
</feature>
<keyword evidence="5 11" id="KW-0812">Transmembrane</keyword>
<evidence type="ECO:0000256" key="7">
    <source>
        <dbReference type="ARBA" id="ARBA00022833"/>
    </source>
</evidence>
<keyword evidence="7 11" id="KW-0862">Zinc</keyword>
<dbReference type="PANTHER" id="PTHR42837">
    <property type="entry name" value="REGULATOR OF SIGMA-E PROTEASE RSEP"/>
    <property type="match status" value="1"/>
</dbReference>
<gene>
    <name evidence="13" type="primary">rseP</name>
    <name evidence="13" type="ORF">GWO12_14165</name>
</gene>
<evidence type="ECO:0000256" key="6">
    <source>
        <dbReference type="ARBA" id="ARBA00022801"/>
    </source>
</evidence>
<keyword evidence="6 11" id="KW-0378">Hydrolase</keyword>
<dbReference type="PANTHER" id="PTHR42837:SF2">
    <property type="entry name" value="MEMBRANE METALLOPROTEASE ARASP2, CHLOROPLASTIC-RELATED"/>
    <property type="match status" value="1"/>
</dbReference>
<feature type="domain" description="PDZ" evidence="12">
    <location>
        <begin position="133"/>
        <end position="199"/>
    </location>
</feature>
<protein>
    <recommendedName>
        <fullName evidence="11">Zinc metalloprotease</fullName>
        <ecNumber evidence="11">3.4.24.-</ecNumber>
    </recommendedName>
</protein>
<dbReference type="GO" id="GO:0006508">
    <property type="term" value="P:proteolysis"/>
    <property type="evidence" value="ECO:0007669"/>
    <property type="project" value="UniProtKB-KW"/>
</dbReference>
<keyword evidence="10 11" id="KW-0472">Membrane</keyword>
<accession>A0AAE4ZBJ8</accession>
<comment type="subcellular location">
    <subcellularLocation>
        <location evidence="2">Membrane</location>
        <topology evidence="2">Multi-pass membrane protein</topology>
    </subcellularLocation>
</comment>
<evidence type="ECO:0000256" key="11">
    <source>
        <dbReference type="RuleBase" id="RU362031"/>
    </source>
</evidence>
<keyword evidence="4" id="KW-0645">Protease</keyword>
<dbReference type="SMART" id="SM00228">
    <property type="entry name" value="PDZ"/>
    <property type="match status" value="1"/>
</dbReference>
<sequence length="365" mass="38668">MQTVLAFVIVLGVLIFVHELGHFVTAKLAGIAVPRFSIGLGPKVWGFTIGETEYVISALPLGGYVKMAGMGEEEALEKLEGGKSELEVPPERRFDSKPIGTRAVVISAGVIMNFLFAVVAFAGLAYYNSPAPIIGEVSEDWPAAEAGIEPGDRILAVDGEEVTTWNEFVGAVQDRPGESAQLRIRRDGREIQLTTDIARFDTVVTNPATGADTALSLGRVGLTLDTDNPVRGLGLPEAMSLGVTRTGELSWLILEFLGDVVTGQASARDIGGPVLIGQMSGQAARAGAAAFIAFMAILSVHLAVLNLLPIPILDGGHLVFLGIEAVRGRALSLEARARMSQVGFILIMALMVWAFTADFLRIFGG</sequence>
<dbReference type="Gene3D" id="2.30.42.10">
    <property type="match status" value="1"/>
</dbReference>
<dbReference type="Pfam" id="PF02163">
    <property type="entry name" value="Peptidase_M50"/>
    <property type="match status" value="1"/>
</dbReference>
<keyword evidence="11" id="KW-0479">Metal-binding</keyword>
<evidence type="ECO:0000259" key="12">
    <source>
        <dbReference type="PROSITE" id="PS50106"/>
    </source>
</evidence>
<reference evidence="13 14" key="1">
    <citation type="submission" date="2020-01" db="EMBL/GenBank/DDBJ databases">
        <title>Genomes assembled from Gulf of Kutch pelagic sediment metagenomes.</title>
        <authorList>
            <person name="Chandrashekar M."/>
            <person name="Mahajan M.S."/>
            <person name="Dave K.J."/>
            <person name="Vatsa P."/>
            <person name="Nathani N.M."/>
        </authorList>
    </citation>
    <scope>NUCLEOTIDE SEQUENCE [LARGE SCALE GENOMIC DNA]</scope>
    <source>
        <strain evidence="13">KS3-K002</strain>
    </source>
</reference>
<evidence type="ECO:0000256" key="4">
    <source>
        <dbReference type="ARBA" id="ARBA00022670"/>
    </source>
</evidence>
<comment type="similarity">
    <text evidence="3 11">Belongs to the peptidase M50B family.</text>
</comment>